<dbReference type="PROSITE" id="PS50090">
    <property type="entry name" value="MYB_LIKE"/>
    <property type="match status" value="1"/>
</dbReference>
<feature type="region of interest" description="Disordered" evidence="8">
    <location>
        <begin position="838"/>
        <end position="870"/>
    </location>
</feature>
<accession>A0ABQ8CU80</accession>
<evidence type="ECO:0000313" key="13">
    <source>
        <dbReference type="EMBL" id="KAH0920138.1"/>
    </source>
</evidence>
<dbReference type="PROSITE" id="PS50828">
    <property type="entry name" value="SMR"/>
    <property type="match status" value="1"/>
</dbReference>
<feature type="repeat" description="PPR" evidence="7">
    <location>
        <begin position="386"/>
        <end position="420"/>
    </location>
</feature>
<protein>
    <submittedName>
        <fullName evidence="13">Uncharacterized protein</fullName>
    </submittedName>
</protein>
<dbReference type="Pfam" id="PF00249">
    <property type="entry name" value="Myb_DNA-binding"/>
    <property type="match status" value="1"/>
</dbReference>
<evidence type="ECO:0000256" key="3">
    <source>
        <dbReference type="ARBA" id="ARBA00022737"/>
    </source>
</evidence>
<dbReference type="InterPro" id="IPR006447">
    <property type="entry name" value="Myb_dom_plants"/>
</dbReference>
<evidence type="ECO:0000256" key="6">
    <source>
        <dbReference type="ARBA" id="ARBA00023242"/>
    </source>
</evidence>
<dbReference type="InterPro" id="IPR001005">
    <property type="entry name" value="SANT/Myb"/>
</dbReference>
<evidence type="ECO:0000259" key="9">
    <source>
        <dbReference type="PROSITE" id="PS50090"/>
    </source>
</evidence>
<evidence type="ECO:0000256" key="7">
    <source>
        <dbReference type="PROSITE-ProRule" id="PRU00708"/>
    </source>
</evidence>
<feature type="repeat" description="PPR" evidence="7">
    <location>
        <begin position="491"/>
        <end position="525"/>
    </location>
</feature>
<feature type="repeat" description="PPR" evidence="7">
    <location>
        <begin position="456"/>
        <end position="490"/>
    </location>
</feature>
<dbReference type="InterPro" id="IPR002885">
    <property type="entry name" value="PPR_rpt"/>
</dbReference>
<comment type="similarity">
    <text evidence="2">Belongs to the PPR family. P subfamily.</text>
</comment>
<dbReference type="SMART" id="SM00717">
    <property type="entry name" value="SANT"/>
    <property type="match status" value="1"/>
</dbReference>
<dbReference type="InterPro" id="IPR017884">
    <property type="entry name" value="SANT_dom"/>
</dbReference>
<feature type="repeat" description="PPR" evidence="7">
    <location>
        <begin position="210"/>
        <end position="245"/>
    </location>
</feature>
<evidence type="ECO:0000313" key="14">
    <source>
        <dbReference type="Proteomes" id="UP000824890"/>
    </source>
</evidence>
<feature type="compositionally biased region" description="Polar residues" evidence="8">
    <location>
        <begin position="838"/>
        <end position="852"/>
    </location>
</feature>
<dbReference type="PROSITE" id="PS51375">
    <property type="entry name" value="PPR"/>
    <property type="match status" value="14"/>
</dbReference>
<gene>
    <name evidence="13" type="ORF">HID58_027798</name>
</gene>
<dbReference type="CDD" id="cd00167">
    <property type="entry name" value="SANT"/>
    <property type="match status" value="1"/>
</dbReference>
<evidence type="ECO:0000259" key="11">
    <source>
        <dbReference type="PROSITE" id="PS51293"/>
    </source>
</evidence>
<dbReference type="NCBIfam" id="TIGR00756">
    <property type="entry name" value="PPR"/>
    <property type="match status" value="10"/>
</dbReference>
<dbReference type="Gene3D" id="1.25.40.10">
    <property type="entry name" value="Tetratricopeptide repeat domain"/>
    <property type="match status" value="4"/>
</dbReference>
<evidence type="ECO:0000256" key="4">
    <source>
        <dbReference type="ARBA" id="ARBA00023015"/>
    </source>
</evidence>
<feature type="repeat" description="PPR" evidence="7">
    <location>
        <begin position="140"/>
        <end position="174"/>
    </location>
</feature>
<dbReference type="InterPro" id="IPR011990">
    <property type="entry name" value="TPR-like_helical_dom_sf"/>
</dbReference>
<dbReference type="EMBL" id="JAGKQM010000007">
    <property type="protein sequence ID" value="KAH0920138.1"/>
    <property type="molecule type" value="Genomic_DNA"/>
</dbReference>
<evidence type="ECO:0000256" key="1">
    <source>
        <dbReference type="ARBA" id="ARBA00004123"/>
    </source>
</evidence>
<dbReference type="PANTHER" id="PTHR46128:SF329">
    <property type="entry name" value="MITOCHONDRIAL GROUP I INTRON SPLICING FACTOR DMR1"/>
    <property type="match status" value="1"/>
</dbReference>
<evidence type="ECO:0000259" key="10">
    <source>
        <dbReference type="PROSITE" id="PS50828"/>
    </source>
</evidence>
<reference evidence="13 14" key="1">
    <citation type="submission" date="2021-05" db="EMBL/GenBank/DDBJ databases">
        <title>Genome Assembly of Synthetic Allotetraploid Brassica napus Reveals Homoeologous Exchanges between Subgenomes.</title>
        <authorList>
            <person name="Davis J.T."/>
        </authorList>
    </citation>
    <scope>NUCLEOTIDE SEQUENCE [LARGE SCALE GENOMIC DNA]</scope>
    <source>
        <strain evidence="14">cv. Da-Ae</strain>
        <tissue evidence="13">Seedling</tissue>
    </source>
</reference>
<evidence type="ECO:0000256" key="8">
    <source>
        <dbReference type="SAM" id="MobiDB-lite"/>
    </source>
</evidence>
<dbReference type="InterPro" id="IPR050872">
    <property type="entry name" value="PPR_P_subfamily"/>
</dbReference>
<dbReference type="PANTHER" id="PTHR46128">
    <property type="entry name" value="MITOCHONDRIAL GROUP I INTRON SPLICING FACTOR CCM1"/>
    <property type="match status" value="1"/>
</dbReference>
<feature type="domain" description="Myb-like" evidence="9">
    <location>
        <begin position="941"/>
        <end position="993"/>
    </location>
</feature>
<dbReference type="Pfam" id="PF13812">
    <property type="entry name" value="PPR_3"/>
    <property type="match status" value="2"/>
</dbReference>
<feature type="domain" description="SANT" evidence="11">
    <location>
        <begin position="944"/>
        <end position="997"/>
    </location>
</feature>
<keyword evidence="14" id="KW-1185">Reference proteome</keyword>
<keyword evidence="3" id="KW-0677">Repeat</keyword>
<keyword evidence="5" id="KW-0804">Transcription</keyword>
<dbReference type="InterPro" id="IPR009057">
    <property type="entry name" value="Homeodomain-like_sf"/>
</dbReference>
<feature type="repeat" description="PPR" evidence="7">
    <location>
        <begin position="246"/>
        <end position="280"/>
    </location>
</feature>
<dbReference type="PROSITE" id="PS51294">
    <property type="entry name" value="HTH_MYB"/>
    <property type="match status" value="1"/>
</dbReference>
<comment type="subcellular location">
    <subcellularLocation>
        <location evidence="1">Nucleus</location>
    </subcellularLocation>
</comment>
<dbReference type="Proteomes" id="UP000824890">
    <property type="component" value="Unassembled WGS sequence"/>
</dbReference>
<keyword evidence="6" id="KW-0539">Nucleus</keyword>
<feature type="repeat" description="PPR" evidence="7">
    <location>
        <begin position="526"/>
        <end position="560"/>
    </location>
</feature>
<feature type="repeat" description="PPR" evidence="7">
    <location>
        <begin position="351"/>
        <end position="385"/>
    </location>
</feature>
<feature type="repeat" description="PPR" evidence="7">
    <location>
        <begin position="674"/>
        <end position="708"/>
    </location>
</feature>
<dbReference type="Gene3D" id="1.10.10.60">
    <property type="entry name" value="Homeodomain-like"/>
    <property type="match status" value="1"/>
</dbReference>
<feature type="repeat" description="PPR" evidence="7">
    <location>
        <begin position="316"/>
        <end position="350"/>
    </location>
</feature>
<keyword evidence="4" id="KW-0805">Transcription regulation</keyword>
<organism evidence="13 14">
    <name type="scientific">Brassica napus</name>
    <name type="common">Rape</name>
    <dbReference type="NCBI Taxonomy" id="3708"/>
    <lineage>
        <taxon>Eukaryota</taxon>
        <taxon>Viridiplantae</taxon>
        <taxon>Streptophyta</taxon>
        <taxon>Embryophyta</taxon>
        <taxon>Tracheophyta</taxon>
        <taxon>Spermatophyta</taxon>
        <taxon>Magnoliopsida</taxon>
        <taxon>eudicotyledons</taxon>
        <taxon>Gunneridae</taxon>
        <taxon>Pentapetalae</taxon>
        <taxon>rosids</taxon>
        <taxon>malvids</taxon>
        <taxon>Brassicales</taxon>
        <taxon>Brassicaceae</taxon>
        <taxon>Brassiceae</taxon>
        <taxon>Brassica</taxon>
    </lineage>
</organism>
<dbReference type="SUPFAM" id="SSF46689">
    <property type="entry name" value="Homeodomain-like"/>
    <property type="match status" value="1"/>
</dbReference>
<dbReference type="InterPro" id="IPR057027">
    <property type="entry name" value="TPR_mt"/>
</dbReference>
<evidence type="ECO:0000256" key="2">
    <source>
        <dbReference type="ARBA" id="ARBA00007626"/>
    </source>
</evidence>
<feature type="repeat" description="PPR" evidence="7">
    <location>
        <begin position="175"/>
        <end position="209"/>
    </location>
</feature>
<dbReference type="Pfam" id="PF23276">
    <property type="entry name" value="TPR_24"/>
    <property type="match status" value="1"/>
</dbReference>
<dbReference type="SMART" id="SM00463">
    <property type="entry name" value="SMR"/>
    <property type="match status" value="1"/>
</dbReference>
<proteinExistence type="inferred from homology"/>
<name>A0ABQ8CU80_BRANA</name>
<evidence type="ECO:0000256" key="5">
    <source>
        <dbReference type="ARBA" id="ARBA00023163"/>
    </source>
</evidence>
<dbReference type="NCBIfam" id="TIGR01557">
    <property type="entry name" value="myb_SHAQKYF"/>
    <property type="match status" value="1"/>
</dbReference>
<feature type="repeat" description="PPR" evidence="7">
    <location>
        <begin position="281"/>
        <end position="315"/>
    </location>
</feature>
<dbReference type="InterPro" id="IPR017930">
    <property type="entry name" value="Myb_dom"/>
</dbReference>
<feature type="repeat" description="PPR" evidence="7">
    <location>
        <begin position="421"/>
        <end position="455"/>
    </location>
</feature>
<dbReference type="Pfam" id="PF01535">
    <property type="entry name" value="PPR"/>
    <property type="match status" value="2"/>
</dbReference>
<dbReference type="PROSITE" id="PS51293">
    <property type="entry name" value="SANT"/>
    <property type="match status" value="1"/>
</dbReference>
<evidence type="ECO:0000259" key="12">
    <source>
        <dbReference type="PROSITE" id="PS51294"/>
    </source>
</evidence>
<feature type="domain" description="HTH myb-type" evidence="12">
    <location>
        <begin position="941"/>
        <end position="997"/>
    </location>
</feature>
<comment type="caution">
    <text evidence="13">The sequence shown here is derived from an EMBL/GenBank/DDBJ whole genome shotgun (WGS) entry which is preliminary data.</text>
</comment>
<feature type="domain" description="Smr" evidence="10">
    <location>
        <begin position="720"/>
        <end position="809"/>
    </location>
</feature>
<dbReference type="InterPro" id="IPR002625">
    <property type="entry name" value="Smr_dom"/>
</dbReference>
<sequence length="1106" mass="123708">MNLAIPNPNSHHLSFLIQNSTFITNRRLFANNPNRLTFLSGGKRPSSVAKINAKTKDLVLGNPSVSVEKGKYTYDVESLINKLSSLPPRGSIARCLDIFKNKLSLNDFALVFKEFAGRGDWQRSLRLFKYMQRQIWCKPNEHIYTIMISLLGREGLLDKCLEVFDEMPSQGVARSVFSYTALINAYGRNGRYETSLELLERMKSEKISPSILTYNTVINACARGGLDWEGLLGLFAEMRHEGIQPDIVTYNTLLSACAIRGLGDESEMVFRTMNDGGIVPDLTTYSHLVETFGKLGRLEKVCDLLNEMASGGSLPDITSYNVLLEAYAKSGSIKEAMGVFHQMQAAGCTPNANTYSVLLNLFGQSGRYDDVRQLFLEMKSSNTDPDAATYNILIDVFGEGGYFKEVVTLFHDMVEENIEPDMETYEGIIFACGKGGLHEDARKILQYMTAKDVVPSSKAYTGVIEAFGQAALYEEALVAFNTMHEVGSNPSIETFHSLLYSFARGGLFKESEVILSRLVDSGIPRNRDTFNATIEAYKQGGKFEEAVKTYVDMEKSRCDPDERTLEAVLSVYSCARLVDECREQFEEMKASDILPSIMCYCMMLSVYGKTERHWRDMLVWDDANELLEEMLSNRVSNIHQVIGQMIKGDYDDDSNWQIVEYVLDKLNSEGCGLGIRFYNALLDALWWLGQKERAARVLNEATKRGIFPELFRKNKLVWSVDVHRMSEGGMYTALSVWLNDLSDMLVKGQDIPQLAVVVSVRGQLEKSSAARESPITKAAFSFLQDHVSSSFSFTGWNGGRIMCQRSQLKQLLSTQEPTSEESQKSSLVALTNSPIFAAGTRTSTSSDTNQSGEGKHHQLRGNNMADGSSCSSDSGCISREIMLFGVRVVLDPMRKSVSLNNLSEYEQTEEIPKIIIAEDEKNKTSSGYASADDAVPISSSRERKRGVPWTEEEHKLFLLGLKKVGKGDWKGISKNFVKTRTSTQVASHAQKYFLRRSNLNRRRRRSSLFDMTTDTVMPMEKDQMLMHENMSQPSSLVPEIKIHPVMQIFPEFPVPTSGGNASRNHLVPFTFQARPEPISLSLTLASSNLNDPSSSRHSAFNTIGVA</sequence>
<dbReference type="Pfam" id="PF13041">
    <property type="entry name" value="PPR_2"/>
    <property type="match status" value="1"/>
</dbReference>
<feature type="repeat" description="PPR" evidence="7">
    <location>
        <begin position="561"/>
        <end position="595"/>
    </location>
</feature>